<sequence length="275" mass="30579">MLTYATYSESGGIGKTSLSAALARAHSDNGFDVLIVDMDPQNGDVSRLLGVDEDRERDRVDTLSHHLVDRPQGALEDLVRGSGEGFDILPAHNTLSRLADWLDKAEALADDMGEEFHRHERLFEVLRDSGLVSEYDVLIVDPPATEGPHLYNALAATRNLVVPTELSGKGMAAIEGLSSLVTGFEQEIDTEIGVIAVVPNGIKHTTDQQHYREEIEALGYDVPVIIGERSSLFEGCWRQQCTPFHLVEEHRSRKRDYEQETLEQLRELATFIENA</sequence>
<organism evidence="2 3">
    <name type="scientific">Halobaculum gomorrense</name>
    <dbReference type="NCBI Taxonomy" id="43928"/>
    <lineage>
        <taxon>Archaea</taxon>
        <taxon>Methanobacteriati</taxon>
        <taxon>Methanobacteriota</taxon>
        <taxon>Stenosarchaea group</taxon>
        <taxon>Halobacteria</taxon>
        <taxon>Halobacteriales</taxon>
        <taxon>Haloferacaceae</taxon>
        <taxon>Halobaculum</taxon>
    </lineage>
</organism>
<name>A0A1M5UU16_9EURY</name>
<dbReference type="InterPro" id="IPR025669">
    <property type="entry name" value="AAA_dom"/>
</dbReference>
<dbReference type="CDD" id="cd02042">
    <property type="entry name" value="ParAB_family"/>
    <property type="match status" value="1"/>
</dbReference>
<dbReference type="PANTHER" id="PTHR13696">
    <property type="entry name" value="P-LOOP CONTAINING NUCLEOSIDE TRIPHOSPHATE HYDROLASE"/>
    <property type="match status" value="1"/>
</dbReference>
<dbReference type="SUPFAM" id="SSF52540">
    <property type="entry name" value="P-loop containing nucleoside triphosphate hydrolases"/>
    <property type="match status" value="1"/>
</dbReference>
<evidence type="ECO:0000313" key="3">
    <source>
        <dbReference type="Proteomes" id="UP000184357"/>
    </source>
</evidence>
<dbReference type="InterPro" id="IPR050678">
    <property type="entry name" value="DNA_Partitioning_ATPase"/>
</dbReference>
<dbReference type="EMBL" id="FQWV01000012">
    <property type="protein sequence ID" value="SHH66318.1"/>
    <property type="molecule type" value="Genomic_DNA"/>
</dbReference>
<dbReference type="CDD" id="cd01983">
    <property type="entry name" value="SIMIBI"/>
    <property type="match status" value="1"/>
</dbReference>
<feature type="domain" description="AAA" evidence="1">
    <location>
        <begin position="5"/>
        <end position="185"/>
    </location>
</feature>
<dbReference type="OrthoDB" id="298117at2157"/>
<dbReference type="PANTHER" id="PTHR13696:SF99">
    <property type="entry name" value="COBYRINIC ACID AC-DIAMIDE SYNTHASE"/>
    <property type="match status" value="1"/>
</dbReference>
<dbReference type="AlphaFoldDB" id="A0A1M5UU16"/>
<gene>
    <name evidence="2" type="ORF">SAMN05443636_3134</name>
</gene>
<reference evidence="2 3" key="1">
    <citation type="submission" date="2016-11" db="EMBL/GenBank/DDBJ databases">
        <authorList>
            <person name="Jaros S."/>
            <person name="Januszkiewicz K."/>
            <person name="Wedrychowicz H."/>
        </authorList>
    </citation>
    <scope>NUCLEOTIDE SEQUENCE [LARGE SCALE GENOMIC DNA]</scope>
    <source>
        <strain evidence="2 3">DSM 9297</strain>
    </source>
</reference>
<keyword evidence="3" id="KW-1185">Reference proteome</keyword>
<dbReference type="STRING" id="43928.SAMN05443636_3134"/>
<protein>
    <submittedName>
        <fullName evidence="2">Chromosome partitioning protein</fullName>
    </submittedName>
</protein>
<evidence type="ECO:0000259" key="1">
    <source>
        <dbReference type="Pfam" id="PF13614"/>
    </source>
</evidence>
<dbReference type="Proteomes" id="UP000184357">
    <property type="component" value="Unassembled WGS sequence"/>
</dbReference>
<dbReference type="Pfam" id="PF13614">
    <property type="entry name" value="AAA_31"/>
    <property type="match status" value="1"/>
</dbReference>
<dbReference type="Gene3D" id="3.40.50.300">
    <property type="entry name" value="P-loop containing nucleotide triphosphate hydrolases"/>
    <property type="match status" value="1"/>
</dbReference>
<accession>A0A1M5UU16</accession>
<evidence type="ECO:0000313" key="2">
    <source>
        <dbReference type="EMBL" id="SHH66318.1"/>
    </source>
</evidence>
<dbReference type="RefSeq" id="WP_073311281.1">
    <property type="nucleotide sequence ID" value="NZ_FQWV01000012.1"/>
</dbReference>
<dbReference type="InterPro" id="IPR027417">
    <property type="entry name" value="P-loop_NTPase"/>
</dbReference>
<proteinExistence type="predicted"/>